<dbReference type="PANTHER" id="PTHR33096">
    <property type="entry name" value="CXC2 DOMAIN-CONTAINING PROTEIN"/>
    <property type="match status" value="1"/>
</dbReference>
<evidence type="ECO:0008006" key="4">
    <source>
        <dbReference type="Google" id="ProtNLM"/>
    </source>
</evidence>
<proteinExistence type="predicted"/>
<evidence type="ECO:0000256" key="1">
    <source>
        <dbReference type="SAM" id="MobiDB-lite"/>
    </source>
</evidence>
<organism evidence="2 3">
    <name type="scientific">Puccinia striiformis f. sp. tritici PST-78</name>
    <dbReference type="NCBI Taxonomy" id="1165861"/>
    <lineage>
        <taxon>Eukaryota</taxon>
        <taxon>Fungi</taxon>
        <taxon>Dikarya</taxon>
        <taxon>Basidiomycota</taxon>
        <taxon>Pucciniomycotina</taxon>
        <taxon>Pucciniomycetes</taxon>
        <taxon>Pucciniales</taxon>
        <taxon>Pucciniaceae</taxon>
        <taxon>Puccinia</taxon>
    </lineage>
</organism>
<keyword evidence="3" id="KW-1185">Reference proteome</keyword>
<evidence type="ECO:0000313" key="2">
    <source>
        <dbReference type="EMBL" id="KNE99573.1"/>
    </source>
</evidence>
<dbReference type="Pfam" id="PF18758">
    <property type="entry name" value="KDZ"/>
    <property type="match status" value="1"/>
</dbReference>
<dbReference type="OrthoDB" id="2500537at2759"/>
<comment type="caution">
    <text evidence="2">The sequence shown here is derived from an EMBL/GenBank/DDBJ whole genome shotgun (WGS) entry which is preliminary data.</text>
</comment>
<sequence length="333" mass="37594">MLPFATALDEFLDANNPLILVHNNGEDFDSPFSTREWRKTLSSAVDAYREMLQREQALAEEVMEMTSMDKMADLCPKCFGPQVTGKRPSESHYHVCMDANFQQRRHLSASVEIAEHLKTPSLFIEPHVVSEMENSMDSNQTSESADRCTQQHTAANDTRSGSTWKQCDETGLFGMACRHNQILSLINIVQSGEKAYFAMSMIHHLIQTTREEEPKKLAFLYDIGCNIEKGIIRRNQFPEEVASDLLQFGTSVFHAYVHEWSCQLRYNPRLNNDWGMSDGEGMELLDMILSKVFLSILALGSAETSTQGWYLLYAIAVCAQAGKSLTFKIAAKP</sequence>
<reference evidence="3" key="1">
    <citation type="submission" date="2014-03" db="EMBL/GenBank/DDBJ databases">
        <title>The Genome Sequence of Puccinia striiformis f. sp. tritici PST-78.</title>
        <authorList>
            <consortium name="The Broad Institute Genome Sequencing Platform"/>
            <person name="Cuomo C."/>
            <person name="Hulbert S."/>
            <person name="Chen X."/>
            <person name="Walker B."/>
            <person name="Young S.K."/>
            <person name="Zeng Q."/>
            <person name="Gargeya S."/>
            <person name="Fitzgerald M."/>
            <person name="Haas B."/>
            <person name="Abouelleil A."/>
            <person name="Alvarado L."/>
            <person name="Arachchi H.M."/>
            <person name="Berlin A.M."/>
            <person name="Chapman S.B."/>
            <person name="Goldberg J."/>
            <person name="Griggs A."/>
            <person name="Gujja S."/>
            <person name="Hansen M."/>
            <person name="Howarth C."/>
            <person name="Imamovic A."/>
            <person name="Larimer J."/>
            <person name="McCowan C."/>
            <person name="Montmayeur A."/>
            <person name="Murphy C."/>
            <person name="Neiman D."/>
            <person name="Pearson M."/>
            <person name="Priest M."/>
            <person name="Roberts A."/>
            <person name="Saif S."/>
            <person name="Shea T."/>
            <person name="Sisk P."/>
            <person name="Sykes S."/>
            <person name="Wortman J."/>
            <person name="Nusbaum C."/>
            <person name="Birren B."/>
        </authorList>
    </citation>
    <scope>NUCLEOTIDE SEQUENCE [LARGE SCALE GENOMIC DNA]</scope>
    <source>
        <strain evidence="3">race PST-78</strain>
    </source>
</reference>
<protein>
    <recommendedName>
        <fullName evidence="4">CxC1-like cysteine cluster associated with KDZ transposases domain-containing protein</fullName>
    </recommendedName>
</protein>
<dbReference type="STRING" id="1165861.A0A0L0VJX6"/>
<dbReference type="InterPro" id="IPR040521">
    <property type="entry name" value="KDZ"/>
</dbReference>
<evidence type="ECO:0000313" key="3">
    <source>
        <dbReference type="Proteomes" id="UP000054564"/>
    </source>
</evidence>
<name>A0A0L0VJX6_9BASI</name>
<dbReference type="AlphaFoldDB" id="A0A0L0VJX6"/>
<dbReference type="Proteomes" id="UP000054564">
    <property type="component" value="Unassembled WGS sequence"/>
</dbReference>
<accession>A0A0L0VJX6</accession>
<gene>
    <name evidence="2" type="ORF">PSTG_07287</name>
</gene>
<dbReference type="EMBL" id="AJIL01000045">
    <property type="protein sequence ID" value="KNE99573.1"/>
    <property type="molecule type" value="Genomic_DNA"/>
</dbReference>
<feature type="region of interest" description="Disordered" evidence="1">
    <location>
        <begin position="138"/>
        <end position="161"/>
    </location>
</feature>
<dbReference type="PANTHER" id="PTHR33096:SF1">
    <property type="entry name" value="CXC1-LIKE CYSTEINE CLUSTER ASSOCIATED WITH KDZ TRANSPOSASES DOMAIN-CONTAINING PROTEIN"/>
    <property type="match status" value="1"/>
</dbReference>